<dbReference type="OrthoDB" id="9785826at2"/>
<accession>A0A323U8Y4</accession>
<sequence>MSGSVVIAAISSDIGIRLAQLYRAQGYDVIGTYRSSDNLSELQADAGIHLVRCDLTDAGSVRSAAAEIAALGRPWERLISAAGQLSPIGGFFGRDFEDWAASLSLNSVAQMRLLHALYPLRAHTSIAKVAFLVGGGINGPFRNYSAYCLGKVMLVKLCELLDDEYADVHAIAVGTGWVNTKIHRQTVEAGDDAGVNLRRTLEFLDSGAQGTSYEDIFGCIEWAFEAGRAATGGRNLSVVHDAWRGGGAALTERLAADPNIYKLRRHGN</sequence>
<dbReference type="AlphaFoldDB" id="A0A323U8Y4"/>
<proteinExistence type="inferred from homology"/>
<dbReference type="GO" id="GO:0016020">
    <property type="term" value="C:membrane"/>
    <property type="evidence" value="ECO:0007669"/>
    <property type="project" value="TreeGrafter"/>
</dbReference>
<dbReference type="RefSeq" id="WP_110788628.1">
    <property type="nucleotide sequence ID" value="NZ_QKQS01000038.1"/>
</dbReference>
<dbReference type="Proteomes" id="UP000248134">
    <property type="component" value="Unassembled WGS sequence"/>
</dbReference>
<dbReference type="Pfam" id="PF13561">
    <property type="entry name" value="adh_short_C2"/>
    <property type="match status" value="1"/>
</dbReference>
<evidence type="ECO:0000313" key="3">
    <source>
        <dbReference type="EMBL" id="PZA09282.1"/>
    </source>
</evidence>
<dbReference type="SUPFAM" id="SSF51735">
    <property type="entry name" value="NAD(P)-binding Rossmann-fold domains"/>
    <property type="match status" value="1"/>
</dbReference>
<comment type="caution">
    <text evidence="3">The sequence shown here is derived from an EMBL/GenBank/DDBJ whole genome shotgun (WGS) entry which is preliminary data.</text>
</comment>
<organism evidence="3 4">
    <name type="scientific">Rhodopseudomonas palustris</name>
    <dbReference type="NCBI Taxonomy" id="1076"/>
    <lineage>
        <taxon>Bacteria</taxon>
        <taxon>Pseudomonadati</taxon>
        <taxon>Pseudomonadota</taxon>
        <taxon>Alphaproteobacteria</taxon>
        <taxon>Hyphomicrobiales</taxon>
        <taxon>Nitrobacteraceae</taxon>
        <taxon>Rhodopseudomonas</taxon>
    </lineage>
</organism>
<reference evidence="3 4" key="1">
    <citation type="submission" date="2018-06" db="EMBL/GenBank/DDBJ databases">
        <title>Draft Whole-Genome Sequence of the purple photosynthetic bacterium Rhodospeudomonas palustris XCP.</title>
        <authorList>
            <person name="Rayyan A."/>
            <person name="Meyer T.E."/>
            <person name="Kyndt J.A."/>
        </authorList>
    </citation>
    <scope>NUCLEOTIDE SEQUENCE [LARGE SCALE GENOMIC DNA]</scope>
    <source>
        <strain evidence="3 4">XCP</strain>
    </source>
</reference>
<dbReference type="Gene3D" id="3.40.50.720">
    <property type="entry name" value="NAD(P)-binding Rossmann-like Domain"/>
    <property type="match status" value="1"/>
</dbReference>
<dbReference type="PANTHER" id="PTHR44196">
    <property type="entry name" value="DEHYDROGENASE/REDUCTASE SDR FAMILY MEMBER 7B"/>
    <property type="match status" value="1"/>
</dbReference>
<keyword evidence="2" id="KW-0560">Oxidoreductase</keyword>
<dbReference type="InterPro" id="IPR036291">
    <property type="entry name" value="NAD(P)-bd_dom_sf"/>
</dbReference>
<protein>
    <submittedName>
        <fullName evidence="3">Short-chain dehydrogenase</fullName>
    </submittedName>
</protein>
<dbReference type="EMBL" id="QKQS01000038">
    <property type="protein sequence ID" value="PZA09282.1"/>
    <property type="molecule type" value="Genomic_DNA"/>
</dbReference>
<dbReference type="GO" id="GO:0016491">
    <property type="term" value="F:oxidoreductase activity"/>
    <property type="evidence" value="ECO:0007669"/>
    <property type="project" value="UniProtKB-KW"/>
</dbReference>
<dbReference type="InterPro" id="IPR002347">
    <property type="entry name" value="SDR_fam"/>
</dbReference>
<gene>
    <name evidence="3" type="ORF">DNX69_24585</name>
</gene>
<comment type="similarity">
    <text evidence="1">Belongs to the short-chain dehydrogenases/reductases (SDR) family.</text>
</comment>
<name>A0A323U8Y4_RHOPL</name>
<dbReference type="PANTHER" id="PTHR44196:SF1">
    <property type="entry name" value="DEHYDROGENASE_REDUCTASE SDR FAMILY MEMBER 7B"/>
    <property type="match status" value="1"/>
</dbReference>
<evidence type="ECO:0000256" key="1">
    <source>
        <dbReference type="ARBA" id="ARBA00006484"/>
    </source>
</evidence>
<evidence type="ECO:0000256" key="2">
    <source>
        <dbReference type="ARBA" id="ARBA00023002"/>
    </source>
</evidence>
<evidence type="ECO:0000313" key="4">
    <source>
        <dbReference type="Proteomes" id="UP000248134"/>
    </source>
</evidence>